<evidence type="ECO:0000256" key="4">
    <source>
        <dbReference type="ARBA" id="ARBA00022487"/>
    </source>
</evidence>
<dbReference type="InterPro" id="IPR029058">
    <property type="entry name" value="AB_hydrolase_fold"/>
</dbReference>
<feature type="active site" description="Charge relay system" evidence="6">
    <location>
        <position position="263"/>
    </location>
</feature>
<name>A0A6U9N238_9DINO</name>
<dbReference type="InterPro" id="IPR000801">
    <property type="entry name" value="Esterase-like"/>
</dbReference>
<dbReference type="GO" id="GO:0018738">
    <property type="term" value="F:S-formylglutathione hydrolase activity"/>
    <property type="evidence" value="ECO:0007669"/>
    <property type="project" value="UniProtKB-EC"/>
</dbReference>
<comment type="similarity">
    <text evidence="1 7">Belongs to the esterase D family.</text>
</comment>
<organism evidence="8">
    <name type="scientific">Zooxanthella nutricula</name>
    <dbReference type="NCBI Taxonomy" id="1333877"/>
    <lineage>
        <taxon>Eukaryota</taxon>
        <taxon>Sar</taxon>
        <taxon>Alveolata</taxon>
        <taxon>Dinophyceae</taxon>
        <taxon>Peridiniales</taxon>
        <taxon>Peridiniales incertae sedis</taxon>
        <taxon>Zooxanthella</taxon>
    </lineage>
</organism>
<keyword evidence="5 7" id="KW-0378">Hydrolase</keyword>
<dbReference type="FunFam" id="3.40.50.1820:FF:000002">
    <property type="entry name" value="S-formylglutathione hydrolase"/>
    <property type="match status" value="1"/>
</dbReference>
<keyword evidence="7" id="KW-0963">Cytoplasm</keyword>
<dbReference type="Pfam" id="PF00756">
    <property type="entry name" value="Esterase"/>
    <property type="match status" value="1"/>
</dbReference>
<dbReference type="Gene3D" id="3.40.50.1820">
    <property type="entry name" value="alpha/beta hydrolase"/>
    <property type="match status" value="1"/>
</dbReference>
<comment type="catalytic activity">
    <reaction evidence="7">
        <text>S-formylglutathione + H2O = formate + glutathione + H(+)</text>
        <dbReference type="Rhea" id="RHEA:14961"/>
        <dbReference type="ChEBI" id="CHEBI:15377"/>
        <dbReference type="ChEBI" id="CHEBI:15378"/>
        <dbReference type="ChEBI" id="CHEBI:15740"/>
        <dbReference type="ChEBI" id="CHEBI:57688"/>
        <dbReference type="ChEBI" id="CHEBI:57925"/>
        <dbReference type="EC" id="3.1.2.12"/>
    </reaction>
</comment>
<dbReference type="EMBL" id="HBGW01045690">
    <property type="protein sequence ID" value="CAD9573005.1"/>
    <property type="molecule type" value="Transcribed_RNA"/>
</dbReference>
<dbReference type="SUPFAM" id="SSF53474">
    <property type="entry name" value="alpha/beta-Hydrolases"/>
    <property type="match status" value="1"/>
</dbReference>
<feature type="active site" description="Charge relay system" evidence="6">
    <location>
        <position position="150"/>
    </location>
</feature>
<evidence type="ECO:0000256" key="6">
    <source>
        <dbReference type="PIRSR" id="PIRSR614186-1"/>
    </source>
</evidence>
<evidence type="ECO:0000256" key="2">
    <source>
        <dbReference type="ARBA" id="ARBA00012479"/>
    </source>
</evidence>
<evidence type="ECO:0000256" key="3">
    <source>
        <dbReference type="ARBA" id="ARBA00016774"/>
    </source>
</evidence>
<reference evidence="8" key="1">
    <citation type="submission" date="2021-01" db="EMBL/GenBank/DDBJ databases">
        <authorList>
            <person name="Corre E."/>
            <person name="Pelletier E."/>
            <person name="Niang G."/>
            <person name="Scheremetjew M."/>
            <person name="Finn R."/>
            <person name="Kale V."/>
            <person name="Holt S."/>
            <person name="Cochrane G."/>
            <person name="Meng A."/>
            <person name="Brown T."/>
            <person name="Cohen L."/>
        </authorList>
    </citation>
    <scope>NUCLEOTIDE SEQUENCE</scope>
    <source>
        <strain evidence="8">RCC3387</strain>
    </source>
</reference>
<comment type="function">
    <text evidence="7">Serine hydrolase involved in the detoxification of formaldehyde.</text>
</comment>
<dbReference type="AlphaFoldDB" id="A0A6U9N238"/>
<dbReference type="GO" id="GO:0046294">
    <property type="term" value="P:formaldehyde catabolic process"/>
    <property type="evidence" value="ECO:0007669"/>
    <property type="project" value="InterPro"/>
</dbReference>
<sequence length="289" mass="31780">MAFQLKATIRVAQGWLKRVEHTSSVLGSTTAVFAIYQPDVSLVKKLPVVYWLSGLTCTDENFSQKAGAFQAACDNQVVLIMPDTSPRGDGVPDESPKEFDFGVGAGFYLNATTEKYRTHYNMYDYVVKELPSLVETHFNVAPLRSVSGHSMGGHGALTIALKNPDRYTSVSAFAPICNPTNVPWGTKALSLYLGDAKEAWKQYDACELIKNYKGKDLHILCDQGTADNFLCGDVNQLQPLAFIAAAQEAKVPVTFRMQAGFDHSYYFMSTFIGEHIAHHARLLHAAMAA</sequence>
<dbReference type="PANTHER" id="PTHR10061">
    <property type="entry name" value="S-FORMYLGLUTATHIONE HYDROLASE"/>
    <property type="match status" value="1"/>
</dbReference>
<dbReference type="NCBIfam" id="TIGR02821">
    <property type="entry name" value="fghA_ester_D"/>
    <property type="match status" value="1"/>
</dbReference>
<dbReference type="InterPro" id="IPR014186">
    <property type="entry name" value="S-formylglutathione_hydrol"/>
</dbReference>
<protein>
    <recommendedName>
        <fullName evidence="3 7">S-formylglutathione hydrolase</fullName>
        <ecNumber evidence="2 7">3.1.2.12</ecNumber>
    </recommendedName>
</protein>
<proteinExistence type="inferred from homology"/>
<accession>A0A6U9N238</accession>
<dbReference type="EC" id="3.1.2.12" evidence="2 7"/>
<evidence type="ECO:0000256" key="1">
    <source>
        <dbReference type="ARBA" id="ARBA00005622"/>
    </source>
</evidence>
<gene>
    <name evidence="8" type="ORF">BRAN1462_LOCUS29006</name>
</gene>
<dbReference type="GO" id="GO:0052689">
    <property type="term" value="F:carboxylic ester hydrolase activity"/>
    <property type="evidence" value="ECO:0007669"/>
    <property type="project" value="UniProtKB-KW"/>
</dbReference>
<evidence type="ECO:0000313" key="8">
    <source>
        <dbReference type="EMBL" id="CAD9573005.1"/>
    </source>
</evidence>
<keyword evidence="4 7" id="KW-0719">Serine esterase</keyword>
<feature type="active site" description="Charge relay system" evidence="6">
    <location>
        <position position="227"/>
    </location>
</feature>
<dbReference type="PANTHER" id="PTHR10061:SF0">
    <property type="entry name" value="S-FORMYLGLUTATHIONE HYDROLASE"/>
    <property type="match status" value="1"/>
</dbReference>
<dbReference type="GO" id="GO:0005829">
    <property type="term" value="C:cytosol"/>
    <property type="evidence" value="ECO:0007669"/>
    <property type="project" value="TreeGrafter"/>
</dbReference>
<evidence type="ECO:0000256" key="7">
    <source>
        <dbReference type="RuleBase" id="RU363068"/>
    </source>
</evidence>
<comment type="subcellular location">
    <subcellularLocation>
        <location evidence="7">Cytoplasm</location>
    </subcellularLocation>
</comment>
<evidence type="ECO:0000256" key="5">
    <source>
        <dbReference type="ARBA" id="ARBA00022801"/>
    </source>
</evidence>